<organism evidence="2 3">
    <name type="scientific">Aquimarina aggregata</name>
    <dbReference type="NCBI Taxonomy" id="1642818"/>
    <lineage>
        <taxon>Bacteria</taxon>
        <taxon>Pseudomonadati</taxon>
        <taxon>Bacteroidota</taxon>
        <taxon>Flavobacteriia</taxon>
        <taxon>Flavobacteriales</taxon>
        <taxon>Flavobacteriaceae</taxon>
        <taxon>Aquimarina</taxon>
    </lineage>
</organism>
<dbReference type="STRING" id="1642818.AWE51_24085"/>
<reference evidence="2 3" key="1">
    <citation type="submission" date="2016-01" db="EMBL/GenBank/DDBJ databases">
        <title>The draft genome sequence of Aquimarina sp. RZW4-3-2.</title>
        <authorList>
            <person name="Wang Y."/>
        </authorList>
    </citation>
    <scope>NUCLEOTIDE SEQUENCE [LARGE SCALE GENOMIC DNA]</scope>
    <source>
        <strain evidence="2 3">RZW4-3-2</strain>
    </source>
</reference>
<name>A0A163B4P2_9FLAO</name>
<dbReference type="PANTHER" id="PTHR46361">
    <property type="entry name" value="ELECTRON CARRIER/ PROTEIN DISULFIDE OXIDOREDUCTASE"/>
    <property type="match status" value="1"/>
</dbReference>
<proteinExistence type="predicted"/>
<feature type="domain" description="DUF547" evidence="1">
    <location>
        <begin position="61"/>
        <end position="166"/>
    </location>
</feature>
<evidence type="ECO:0000313" key="2">
    <source>
        <dbReference type="EMBL" id="KZS41051.1"/>
    </source>
</evidence>
<sequence>MFVTICFTDIKAQNNVDHSVWDQLLILNVSEVGKVNYKGVMKDSSLFYEYFRSLSQNPPTDEWSREEKLAYWVNAYNAIALKMIIDNYPVESINELHDPWKQRFFKVNDKRYSLDDIEHEVLRKFDEPRIHFVINCASNSSPKLLNMAYTAENINEALEKCTTMFINDPSKNTITSSEVKVSKIFEWYKDDFNNGNVVDFINQYANVKINKIPKKGYVEYDWSLNEQL</sequence>
<dbReference type="PANTHER" id="PTHR46361:SF3">
    <property type="entry name" value="ELECTRON CARRIER_ PROTEIN DISULFIDE OXIDOREDUCTASE"/>
    <property type="match status" value="1"/>
</dbReference>
<dbReference type="EMBL" id="LQRT01000008">
    <property type="protein sequence ID" value="KZS41051.1"/>
    <property type="molecule type" value="Genomic_DNA"/>
</dbReference>
<keyword evidence="3" id="KW-1185">Reference proteome</keyword>
<dbReference type="InterPro" id="IPR006869">
    <property type="entry name" value="DUF547"/>
</dbReference>
<dbReference type="Proteomes" id="UP000076715">
    <property type="component" value="Unassembled WGS sequence"/>
</dbReference>
<evidence type="ECO:0000313" key="3">
    <source>
        <dbReference type="Proteomes" id="UP000076715"/>
    </source>
</evidence>
<dbReference type="Pfam" id="PF04784">
    <property type="entry name" value="DUF547"/>
    <property type="match status" value="1"/>
</dbReference>
<dbReference type="AlphaFoldDB" id="A0A163B4P2"/>
<accession>A0A163B4P2</accession>
<evidence type="ECO:0000259" key="1">
    <source>
        <dbReference type="Pfam" id="PF04784"/>
    </source>
</evidence>
<comment type="caution">
    <text evidence="2">The sequence shown here is derived from an EMBL/GenBank/DDBJ whole genome shotgun (WGS) entry which is preliminary data.</text>
</comment>
<gene>
    <name evidence="2" type="ORF">AWE51_24085</name>
</gene>
<protein>
    <recommendedName>
        <fullName evidence="1">DUF547 domain-containing protein</fullName>
    </recommendedName>
</protein>